<dbReference type="GO" id="GO:0045944">
    <property type="term" value="P:positive regulation of transcription by RNA polymerase II"/>
    <property type="evidence" value="ECO:0007669"/>
    <property type="project" value="TreeGrafter"/>
</dbReference>
<gene>
    <name evidence="5" type="ORF">K402DRAFT_314006</name>
</gene>
<dbReference type="InterPro" id="IPR036864">
    <property type="entry name" value="Zn2-C6_fun-type_DNA-bd_sf"/>
</dbReference>
<dbReference type="PANTHER" id="PTHR37534">
    <property type="entry name" value="TRANSCRIPTIONAL ACTIVATOR PROTEIN UGA3"/>
    <property type="match status" value="1"/>
</dbReference>
<evidence type="ECO:0000256" key="2">
    <source>
        <dbReference type="ARBA" id="ARBA00023242"/>
    </source>
</evidence>
<feature type="non-terminal residue" evidence="5">
    <location>
        <position position="584"/>
    </location>
</feature>
<dbReference type="EMBL" id="ML977182">
    <property type="protein sequence ID" value="KAF1982661.1"/>
    <property type="molecule type" value="Genomic_DNA"/>
</dbReference>
<keyword evidence="6" id="KW-1185">Reference proteome</keyword>
<feature type="region of interest" description="Disordered" evidence="3">
    <location>
        <begin position="48"/>
        <end position="157"/>
    </location>
</feature>
<proteinExistence type="predicted"/>
<protein>
    <recommendedName>
        <fullName evidence="4">Zn(2)-C6 fungal-type domain-containing protein</fullName>
    </recommendedName>
</protein>
<name>A0A6G1GP09_9PEZI</name>
<keyword evidence="2" id="KW-0539">Nucleus</keyword>
<evidence type="ECO:0000313" key="6">
    <source>
        <dbReference type="Proteomes" id="UP000800041"/>
    </source>
</evidence>
<evidence type="ECO:0000259" key="4">
    <source>
        <dbReference type="PROSITE" id="PS50048"/>
    </source>
</evidence>
<dbReference type="GO" id="GO:0008270">
    <property type="term" value="F:zinc ion binding"/>
    <property type="evidence" value="ECO:0007669"/>
    <property type="project" value="InterPro"/>
</dbReference>
<dbReference type="OrthoDB" id="5278208at2759"/>
<evidence type="ECO:0000256" key="1">
    <source>
        <dbReference type="ARBA" id="ARBA00004123"/>
    </source>
</evidence>
<dbReference type="Gene3D" id="4.10.240.10">
    <property type="entry name" value="Zn(2)-C6 fungal-type DNA-binding domain"/>
    <property type="match status" value="1"/>
</dbReference>
<dbReference type="GO" id="GO:0000981">
    <property type="term" value="F:DNA-binding transcription factor activity, RNA polymerase II-specific"/>
    <property type="evidence" value="ECO:0007669"/>
    <property type="project" value="InterPro"/>
</dbReference>
<dbReference type="InterPro" id="IPR021858">
    <property type="entry name" value="Fun_TF"/>
</dbReference>
<evidence type="ECO:0000313" key="5">
    <source>
        <dbReference type="EMBL" id="KAF1982661.1"/>
    </source>
</evidence>
<feature type="domain" description="Zn(2)-C6 fungal-type" evidence="4">
    <location>
        <begin position="21"/>
        <end position="51"/>
    </location>
</feature>
<feature type="non-terminal residue" evidence="5">
    <location>
        <position position="1"/>
    </location>
</feature>
<dbReference type="SMART" id="SM00066">
    <property type="entry name" value="GAL4"/>
    <property type="match status" value="1"/>
</dbReference>
<dbReference type="PROSITE" id="PS50048">
    <property type="entry name" value="ZN2_CY6_FUNGAL_2"/>
    <property type="match status" value="1"/>
</dbReference>
<organism evidence="5 6">
    <name type="scientific">Aulographum hederae CBS 113979</name>
    <dbReference type="NCBI Taxonomy" id="1176131"/>
    <lineage>
        <taxon>Eukaryota</taxon>
        <taxon>Fungi</taxon>
        <taxon>Dikarya</taxon>
        <taxon>Ascomycota</taxon>
        <taxon>Pezizomycotina</taxon>
        <taxon>Dothideomycetes</taxon>
        <taxon>Pleosporomycetidae</taxon>
        <taxon>Aulographales</taxon>
        <taxon>Aulographaceae</taxon>
    </lineage>
</organism>
<feature type="region of interest" description="Disordered" evidence="3">
    <location>
        <begin position="402"/>
        <end position="424"/>
    </location>
</feature>
<dbReference type="GO" id="GO:0005634">
    <property type="term" value="C:nucleus"/>
    <property type="evidence" value="ECO:0007669"/>
    <property type="project" value="UniProtKB-SubCell"/>
</dbReference>
<feature type="compositionally biased region" description="Polar residues" evidence="3">
    <location>
        <begin position="407"/>
        <end position="424"/>
    </location>
</feature>
<dbReference type="AlphaFoldDB" id="A0A6G1GP09"/>
<accession>A0A6G1GP09</accession>
<dbReference type="PANTHER" id="PTHR37534:SF10">
    <property type="entry name" value="ZN(II)2CYS6 TRANSCRIPTION FACTOR (EUROFUNG)"/>
    <property type="match status" value="1"/>
</dbReference>
<dbReference type="Pfam" id="PF11951">
    <property type="entry name" value="Fungal_trans_2"/>
    <property type="match status" value="1"/>
</dbReference>
<dbReference type="InterPro" id="IPR001138">
    <property type="entry name" value="Zn2Cys6_DnaBD"/>
</dbReference>
<dbReference type="PROSITE" id="PS00463">
    <property type="entry name" value="ZN2_CY6_FUNGAL_1"/>
    <property type="match status" value="1"/>
</dbReference>
<dbReference type="Proteomes" id="UP000800041">
    <property type="component" value="Unassembled WGS sequence"/>
</dbReference>
<dbReference type="Pfam" id="PF00172">
    <property type="entry name" value="Zn_clus"/>
    <property type="match status" value="1"/>
</dbReference>
<feature type="compositionally biased region" description="Polar residues" evidence="3">
    <location>
        <begin position="100"/>
        <end position="114"/>
    </location>
</feature>
<comment type="subcellular location">
    <subcellularLocation>
        <location evidence="1">Nucleus</location>
    </subcellularLocation>
</comment>
<dbReference type="CDD" id="cd00067">
    <property type="entry name" value="GAL4"/>
    <property type="match status" value="1"/>
</dbReference>
<sequence length="584" mass="66472">RGRKRGGSASDGVKHKRTRSGCFTCRNRRVKCDEKHPICERCRKGNRECIYPEPSSSSKPRRTSSKPKGAQSDSPSSIEEADDEGNLGLETIIDDEETASSDLSRPTSLGQNALTGGREASDPPSLTHGKSPTPSTEGSASASRHGEEFQRPRMLSRRSTQLPRDIEFYIDFHRKNITSHHYGLKIDSSNFFGTTYVEIALRSDPLLYALVGFSAYHYALTQPNTQIQEFLQYYNKAVTLLRLSLKQHKQRTVATLLTILQLATIEERLGDWVNLMSHQKAACQIMTELWNPQTIMQNDTLRKTLAWYSRFDVIAGMLAGHSTILGRDWFSRSYDYFSHIAQKHPDNIGILYEQLFSWSRLCGYDIAVLFARKAKGLVSDEEYTAERSRLEDEVCHWQSKLSPKLTDPSNQIPNDPNLSHQQTSDDLFNPAELPRLFKNEYWVSNIALMSLSALEILFRYNVATAEQTAPPQELFARAMLVCQMFEAIQRYPDRPVGSVLSAAGDLGMSVLCLPREPRYTMWSRRKLADVESLGYTYPDTMRKRMSEAWNVDLSQGWLPDVPLPPFVQRLRAFIAERARLPRDQ</sequence>
<dbReference type="SUPFAM" id="SSF57701">
    <property type="entry name" value="Zn2/Cys6 DNA-binding domain"/>
    <property type="match status" value="1"/>
</dbReference>
<reference evidence="5" key="1">
    <citation type="journal article" date="2020" name="Stud. Mycol.">
        <title>101 Dothideomycetes genomes: a test case for predicting lifestyles and emergence of pathogens.</title>
        <authorList>
            <person name="Haridas S."/>
            <person name="Albert R."/>
            <person name="Binder M."/>
            <person name="Bloem J."/>
            <person name="Labutti K."/>
            <person name="Salamov A."/>
            <person name="Andreopoulos B."/>
            <person name="Baker S."/>
            <person name="Barry K."/>
            <person name="Bills G."/>
            <person name="Bluhm B."/>
            <person name="Cannon C."/>
            <person name="Castanera R."/>
            <person name="Culley D."/>
            <person name="Daum C."/>
            <person name="Ezra D."/>
            <person name="Gonzalez J."/>
            <person name="Henrissat B."/>
            <person name="Kuo A."/>
            <person name="Liang C."/>
            <person name="Lipzen A."/>
            <person name="Lutzoni F."/>
            <person name="Magnuson J."/>
            <person name="Mondo S."/>
            <person name="Nolan M."/>
            <person name="Ohm R."/>
            <person name="Pangilinan J."/>
            <person name="Park H.-J."/>
            <person name="Ramirez L."/>
            <person name="Alfaro M."/>
            <person name="Sun H."/>
            <person name="Tritt A."/>
            <person name="Yoshinaga Y."/>
            <person name="Zwiers L.-H."/>
            <person name="Turgeon B."/>
            <person name="Goodwin S."/>
            <person name="Spatafora J."/>
            <person name="Crous P."/>
            <person name="Grigoriev I."/>
        </authorList>
    </citation>
    <scope>NUCLEOTIDE SEQUENCE</scope>
    <source>
        <strain evidence="5">CBS 113979</strain>
    </source>
</reference>
<feature type="compositionally biased region" description="Polar residues" evidence="3">
    <location>
        <begin position="128"/>
        <end position="142"/>
    </location>
</feature>
<dbReference type="GO" id="GO:0000976">
    <property type="term" value="F:transcription cis-regulatory region binding"/>
    <property type="evidence" value="ECO:0007669"/>
    <property type="project" value="TreeGrafter"/>
</dbReference>
<evidence type="ECO:0000256" key="3">
    <source>
        <dbReference type="SAM" id="MobiDB-lite"/>
    </source>
</evidence>